<keyword evidence="3" id="KW-1185">Reference proteome</keyword>
<evidence type="ECO:0000313" key="2">
    <source>
        <dbReference type="EMBL" id="ESU28394.1"/>
    </source>
</evidence>
<comment type="caution">
    <text evidence="2">The sequence shown here is derived from an EMBL/GenBank/DDBJ whole genome shotgun (WGS) entry which is preliminary data.</text>
</comment>
<reference evidence="2 3" key="1">
    <citation type="submission" date="2013-08" db="EMBL/GenBank/DDBJ databases">
        <title>Flavobacterium limnosediminis JC2902 genome sequencing.</title>
        <authorList>
            <person name="Lee K."/>
            <person name="Yi H."/>
            <person name="Park S."/>
            <person name="Chun J."/>
        </authorList>
    </citation>
    <scope>NUCLEOTIDE SEQUENCE [LARGE SCALE GENOMIC DNA]</scope>
    <source>
        <strain evidence="2 3">JC2902</strain>
    </source>
</reference>
<dbReference type="OrthoDB" id="1150545at2"/>
<dbReference type="EMBL" id="AVGG01000007">
    <property type="protein sequence ID" value="ESU28394.1"/>
    <property type="molecule type" value="Genomic_DNA"/>
</dbReference>
<feature type="transmembrane region" description="Helical" evidence="1">
    <location>
        <begin position="27"/>
        <end position="45"/>
    </location>
</feature>
<evidence type="ECO:0000313" key="3">
    <source>
        <dbReference type="Proteomes" id="UP000018004"/>
    </source>
</evidence>
<protein>
    <submittedName>
        <fullName evidence="2">Uncharacterized protein</fullName>
    </submittedName>
</protein>
<evidence type="ECO:0000256" key="1">
    <source>
        <dbReference type="SAM" id="Phobius"/>
    </source>
</evidence>
<dbReference type="Proteomes" id="UP000018004">
    <property type="component" value="Unassembled WGS sequence"/>
</dbReference>
<organism evidence="2 3">
    <name type="scientific">Flavobacterium limnosediminis JC2902</name>
    <dbReference type="NCBI Taxonomy" id="1341181"/>
    <lineage>
        <taxon>Bacteria</taxon>
        <taxon>Pseudomonadati</taxon>
        <taxon>Bacteroidota</taxon>
        <taxon>Flavobacteriia</taxon>
        <taxon>Flavobacteriales</taxon>
        <taxon>Flavobacteriaceae</taxon>
        <taxon>Flavobacterium</taxon>
    </lineage>
</organism>
<sequence>MKKLGNPIVVAAATPAGQKAIEKSIDIIPFLLKGLVIAGVGYFIYYKITHKFDKRALNPNYPPANISDASAQSRAEAIYTAMYGAGNGFEAVKQQLNGVNYNGFTKIYNAFGIRKSFDHVPLVNKSEGNLIEWLYDQFDPGELAELRFLVAGVFKQVNTDQ</sequence>
<gene>
    <name evidence="2" type="ORF">FLJC2902T_17510</name>
</gene>
<proteinExistence type="predicted"/>
<keyword evidence="1" id="KW-0472">Membrane</keyword>
<dbReference type="eggNOG" id="ENOG502ZSME">
    <property type="taxonomic scope" value="Bacteria"/>
</dbReference>
<dbReference type="PATRIC" id="fig|1341181.4.peg.1724"/>
<dbReference type="RefSeq" id="WP_023579377.1">
    <property type="nucleotide sequence ID" value="NZ_AVGG01000007.1"/>
</dbReference>
<keyword evidence="1" id="KW-0812">Transmembrane</keyword>
<name>V6SPL6_9FLAO</name>
<accession>V6SPL6</accession>
<keyword evidence="1" id="KW-1133">Transmembrane helix</keyword>
<dbReference type="AlphaFoldDB" id="V6SPL6"/>